<dbReference type="EMBL" id="JBHTIW010000008">
    <property type="protein sequence ID" value="MFD0920684.1"/>
    <property type="molecule type" value="Genomic_DNA"/>
</dbReference>
<accession>A0ABW3FVR0</accession>
<dbReference type="Pfam" id="PF08545">
    <property type="entry name" value="ACP_syn_III"/>
    <property type="match status" value="1"/>
</dbReference>
<dbReference type="Proteomes" id="UP001597018">
    <property type="component" value="Unassembled WGS sequence"/>
</dbReference>
<organism evidence="5 6">
    <name type="scientific">Saccharopolyspora rosea</name>
    <dbReference type="NCBI Taxonomy" id="524884"/>
    <lineage>
        <taxon>Bacteria</taxon>
        <taxon>Bacillati</taxon>
        <taxon>Actinomycetota</taxon>
        <taxon>Actinomycetes</taxon>
        <taxon>Pseudonocardiales</taxon>
        <taxon>Pseudonocardiaceae</taxon>
        <taxon>Saccharopolyspora</taxon>
    </lineage>
</organism>
<dbReference type="PANTHER" id="PTHR34069">
    <property type="entry name" value="3-OXOACYL-[ACYL-CARRIER-PROTEIN] SYNTHASE 3"/>
    <property type="match status" value="1"/>
</dbReference>
<evidence type="ECO:0000259" key="3">
    <source>
        <dbReference type="Pfam" id="PF08541"/>
    </source>
</evidence>
<sequence>MRPREVFVAGLGAHLPAVVPAAEAVAAGHWTAEQAERTGALGAAVAGDTPAPEMALSAARQALRRSGTEPGELGALLYADVYHAGPDGWLPHSHLQRQLGCGHAFAAGIRQGCNGLFGALELAAVHLQADARHPAALVVAADNFTSPLLDRWQCLHPEQVLADGASAAVLRRGAGFARLASISSTTVVELEELHRGGEPLHPAGVLRGRALDYAARFRAFARTAAPGLGLALVKARTELLDRVLDEADIGAADLARVVCNHGSRASVEDALLSTLDVPLERSNWDFGRRIGHVGASDQLLSLEDLAGRDDLVAGEHVLLYGMGPGLSLAAAVLEIVDTPPWRR</sequence>
<keyword evidence="6" id="KW-1185">Reference proteome</keyword>
<dbReference type="RefSeq" id="WP_263253807.1">
    <property type="nucleotide sequence ID" value="NZ_BAABLT010000006.1"/>
</dbReference>
<dbReference type="SUPFAM" id="SSF53901">
    <property type="entry name" value="Thiolase-like"/>
    <property type="match status" value="1"/>
</dbReference>
<name>A0ABW3FVR0_9PSEU</name>
<dbReference type="Pfam" id="PF08541">
    <property type="entry name" value="ACP_syn_III_C"/>
    <property type="match status" value="1"/>
</dbReference>
<evidence type="ECO:0000313" key="6">
    <source>
        <dbReference type="Proteomes" id="UP001597018"/>
    </source>
</evidence>
<dbReference type="CDD" id="cd00827">
    <property type="entry name" value="init_cond_enzymes"/>
    <property type="match status" value="1"/>
</dbReference>
<keyword evidence="2" id="KW-0012">Acyltransferase</keyword>
<keyword evidence="1" id="KW-0808">Transferase</keyword>
<dbReference type="InterPro" id="IPR013747">
    <property type="entry name" value="ACP_syn_III_C"/>
</dbReference>
<gene>
    <name evidence="5" type="ORF">ACFQ16_13095</name>
</gene>
<evidence type="ECO:0000256" key="2">
    <source>
        <dbReference type="ARBA" id="ARBA00023315"/>
    </source>
</evidence>
<feature type="domain" description="Beta-ketoacyl-[acyl-carrier-protein] synthase III N-terminal" evidence="4">
    <location>
        <begin position="109"/>
        <end position="174"/>
    </location>
</feature>
<evidence type="ECO:0000259" key="4">
    <source>
        <dbReference type="Pfam" id="PF08545"/>
    </source>
</evidence>
<protein>
    <submittedName>
        <fullName evidence="5">Ketoacyl-ACP synthase III family protein</fullName>
    </submittedName>
</protein>
<feature type="domain" description="Beta-ketoacyl-[acyl-carrier-protein] synthase III C-terminal" evidence="3">
    <location>
        <begin position="244"/>
        <end position="335"/>
    </location>
</feature>
<dbReference type="InterPro" id="IPR016039">
    <property type="entry name" value="Thiolase-like"/>
</dbReference>
<dbReference type="PANTHER" id="PTHR34069:SF2">
    <property type="entry name" value="BETA-KETOACYL-[ACYL-CARRIER-PROTEIN] SYNTHASE III"/>
    <property type="match status" value="1"/>
</dbReference>
<dbReference type="Gene3D" id="3.40.47.10">
    <property type="match status" value="2"/>
</dbReference>
<evidence type="ECO:0000256" key="1">
    <source>
        <dbReference type="ARBA" id="ARBA00022679"/>
    </source>
</evidence>
<dbReference type="InterPro" id="IPR013751">
    <property type="entry name" value="ACP_syn_III_N"/>
</dbReference>
<evidence type="ECO:0000313" key="5">
    <source>
        <dbReference type="EMBL" id="MFD0920684.1"/>
    </source>
</evidence>
<proteinExistence type="predicted"/>
<comment type="caution">
    <text evidence="5">The sequence shown here is derived from an EMBL/GenBank/DDBJ whole genome shotgun (WGS) entry which is preliminary data.</text>
</comment>
<reference evidence="6" key="1">
    <citation type="journal article" date="2019" name="Int. J. Syst. Evol. Microbiol.">
        <title>The Global Catalogue of Microorganisms (GCM) 10K type strain sequencing project: providing services to taxonomists for standard genome sequencing and annotation.</title>
        <authorList>
            <consortium name="The Broad Institute Genomics Platform"/>
            <consortium name="The Broad Institute Genome Sequencing Center for Infectious Disease"/>
            <person name="Wu L."/>
            <person name="Ma J."/>
        </authorList>
    </citation>
    <scope>NUCLEOTIDE SEQUENCE [LARGE SCALE GENOMIC DNA]</scope>
    <source>
        <strain evidence="6">CCUG 56401</strain>
    </source>
</reference>